<dbReference type="InterPro" id="IPR013429">
    <property type="entry name" value="Regulatory_FmdB_Zinc_ribbon"/>
</dbReference>
<dbReference type="EMBL" id="CAFBNR010000012">
    <property type="protein sequence ID" value="CAB4958073.1"/>
    <property type="molecule type" value="Genomic_DNA"/>
</dbReference>
<dbReference type="Pfam" id="PF09723">
    <property type="entry name" value="Zn_ribbon_8"/>
    <property type="match status" value="1"/>
</dbReference>
<feature type="domain" description="Putative regulatory protein FmdB zinc ribbon" evidence="1">
    <location>
        <begin position="1"/>
        <end position="42"/>
    </location>
</feature>
<protein>
    <submittedName>
        <fullName evidence="2">Unannotated protein</fullName>
    </submittedName>
</protein>
<gene>
    <name evidence="2" type="ORF">UFOPK3573_00823</name>
    <name evidence="3" type="ORF">UFOPK3879_00404</name>
</gene>
<evidence type="ECO:0000313" key="3">
    <source>
        <dbReference type="EMBL" id="CAB4958073.1"/>
    </source>
</evidence>
<dbReference type="AlphaFoldDB" id="A0A6J7G811"/>
<dbReference type="EMBL" id="CAFBMJ010000056">
    <property type="protein sequence ID" value="CAB4904291.1"/>
    <property type="molecule type" value="Genomic_DNA"/>
</dbReference>
<organism evidence="2">
    <name type="scientific">freshwater metagenome</name>
    <dbReference type="NCBI Taxonomy" id="449393"/>
    <lineage>
        <taxon>unclassified sequences</taxon>
        <taxon>metagenomes</taxon>
        <taxon>ecological metagenomes</taxon>
    </lineage>
</organism>
<evidence type="ECO:0000259" key="1">
    <source>
        <dbReference type="SMART" id="SM00834"/>
    </source>
</evidence>
<reference evidence="2" key="1">
    <citation type="submission" date="2020-05" db="EMBL/GenBank/DDBJ databases">
        <authorList>
            <person name="Chiriac C."/>
            <person name="Salcher M."/>
            <person name="Ghai R."/>
            <person name="Kavagutti S V."/>
        </authorList>
    </citation>
    <scope>NUCLEOTIDE SEQUENCE</scope>
</reference>
<evidence type="ECO:0000313" key="2">
    <source>
        <dbReference type="EMBL" id="CAB4904291.1"/>
    </source>
</evidence>
<sequence>MPTYEFRCKTCDAVFEERRTMSEANDPAQCPQGHDNSVRLLSVFASVGATAPQQAPAPRSGGGCGGGCACH</sequence>
<accession>A0A6J7G811</accession>
<proteinExistence type="predicted"/>
<name>A0A6J7G811_9ZZZZ</name>
<dbReference type="NCBIfam" id="TIGR02605">
    <property type="entry name" value="CxxC_CxxC_SSSS"/>
    <property type="match status" value="1"/>
</dbReference>
<dbReference type="SMART" id="SM00834">
    <property type="entry name" value="CxxC_CXXC_SSSS"/>
    <property type="match status" value="1"/>
</dbReference>